<organism evidence="5">
    <name type="scientific">Graphocephala atropunctata</name>
    <dbReference type="NCBI Taxonomy" id="36148"/>
    <lineage>
        <taxon>Eukaryota</taxon>
        <taxon>Metazoa</taxon>
        <taxon>Ecdysozoa</taxon>
        <taxon>Arthropoda</taxon>
        <taxon>Hexapoda</taxon>
        <taxon>Insecta</taxon>
        <taxon>Pterygota</taxon>
        <taxon>Neoptera</taxon>
        <taxon>Paraneoptera</taxon>
        <taxon>Hemiptera</taxon>
        <taxon>Auchenorrhyncha</taxon>
        <taxon>Membracoidea</taxon>
        <taxon>Cicadellidae</taxon>
        <taxon>Cicadellinae</taxon>
        <taxon>Cicadellini</taxon>
        <taxon>Graphocephala</taxon>
    </lineage>
</organism>
<dbReference type="InterPro" id="IPR057326">
    <property type="entry name" value="KR_dom"/>
</dbReference>
<dbReference type="PROSITE" id="PS50075">
    <property type="entry name" value="CARRIER"/>
    <property type="match status" value="1"/>
</dbReference>
<dbReference type="EMBL" id="GEBQ01029110">
    <property type="protein sequence ID" value="JAT10867.1"/>
    <property type="molecule type" value="Transcribed_RNA"/>
</dbReference>
<dbReference type="PRINTS" id="PR00080">
    <property type="entry name" value="SDRFAMILY"/>
</dbReference>
<dbReference type="Pfam" id="PF07993">
    <property type="entry name" value="NAD_binding_4"/>
    <property type="match status" value="1"/>
</dbReference>
<dbReference type="InterPro" id="IPR020904">
    <property type="entry name" value="Sc_DH/Rdtase_CS"/>
</dbReference>
<dbReference type="Gene3D" id="3.40.50.720">
    <property type="entry name" value="NAD(P)-binding Rossmann-like Domain"/>
    <property type="match status" value="2"/>
</dbReference>
<gene>
    <name evidence="5" type="ORF">g.34691</name>
</gene>
<dbReference type="PRINTS" id="PR00081">
    <property type="entry name" value="GDHRDH"/>
</dbReference>
<feature type="non-terminal residue" evidence="5">
    <location>
        <position position="1"/>
    </location>
</feature>
<dbReference type="SMART" id="SM00822">
    <property type="entry name" value="PKS_KR"/>
    <property type="match status" value="1"/>
</dbReference>
<evidence type="ECO:0000259" key="4">
    <source>
        <dbReference type="PROSITE" id="PS50075"/>
    </source>
</evidence>
<keyword evidence="2" id="KW-0597">Phosphoprotein</keyword>
<dbReference type="CDD" id="cd05235">
    <property type="entry name" value="SDR_e1"/>
    <property type="match status" value="1"/>
</dbReference>
<proteinExistence type="predicted"/>
<dbReference type="GO" id="GO:0016616">
    <property type="term" value="F:oxidoreductase activity, acting on the CH-OH group of donors, NAD or NADP as acceptor"/>
    <property type="evidence" value="ECO:0007669"/>
    <property type="project" value="UniProtKB-ARBA"/>
</dbReference>
<reference evidence="5" key="1">
    <citation type="submission" date="2015-11" db="EMBL/GenBank/DDBJ databases">
        <title>De novo transcriptome assembly of four potential Pierce s Disease insect vectors from Arizona vineyards.</title>
        <authorList>
            <person name="Tassone E.E."/>
        </authorList>
    </citation>
    <scope>NUCLEOTIDE SEQUENCE</scope>
</reference>
<dbReference type="SUPFAM" id="SSF56801">
    <property type="entry name" value="Acetyl-CoA synthetase-like"/>
    <property type="match status" value="1"/>
</dbReference>
<feature type="domain" description="Carrier" evidence="4">
    <location>
        <begin position="115"/>
        <end position="190"/>
    </location>
</feature>
<dbReference type="PROSITE" id="PS00061">
    <property type="entry name" value="ADH_SHORT"/>
    <property type="match status" value="1"/>
</dbReference>
<dbReference type="NCBIfam" id="TIGR01746">
    <property type="entry name" value="Thioester-redct"/>
    <property type="match status" value="1"/>
</dbReference>
<dbReference type="InterPro" id="IPR010080">
    <property type="entry name" value="Thioester_reductase-like_dom"/>
</dbReference>
<evidence type="ECO:0000313" key="5">
    <source>
        <dbReference type="EMBL" id="JAT10867.1"/>
    </source>
</evidence>
<dbReference type="InterPro" id="IPR002347">
    <property type="entry name" value="SDR_fam"/>
</dbReference>
<dbReference type="AlphaFoldDB" id="A0A1B6KHC3"/>
<dbReference type="InterPro" id="IPR009081">
    <property type="entry name" value="PP-bd_ACP"/>
</dbReference>
<dbReference type="FunFam" id="3.40.50.720:FF:000047">
    <property type="entry name" value="NADP-dependent L-serine/L-allo-threonine dehydrogenase"/>
    <property type="match status" value="1"/>
</dbReference>
<dbReference type="InterPro" id="IPR013120">
    <property type="entry name" value="FAR_NAD-bd"/>
</dbReference>
<dbReference type="InterPro" id="IPR045851">
    <property type="entry name" value="AMP-bd_C_sf"/>
</dbReference>
<evidence type="ECO:0000256" key="3">
    <source>
        <dbReference type="ARBA" id="ARBA00023002"/>
    </source>
</evidence>
<dbReference type="PROSITE" id="PS00012">
    <property type="entry name" value="PHOSPHOPANTETHEINE"/>
    <property type="match status" value="1"/>
</dbReference>
<keyword evidence="1" id="KW-0596">Phosphopantetheine</keyword>
<dbReference type="InterPro" id="IPR036736">
    <property type="entry name" value="ACP-like_sf"/>
</dbReference>
<name>A0A1B6KHC3_9HEMI</name>
<dbReference type="Pfam" id="PF00550">
    <property type="entry name" value="PP-binding"/>
    <property type="match status" value="1"/>
</dbReference>
<protein>
    <recommendedName>
        <fullName evidence="4">Carrier domain-containing protein</fullName>
    </recommendedName>
</protein>
<dbReference type="PANTHER" id="PTHR44845:SF6">
    <property type="entry name" value="BETA-ALANINE-ACTIVATING ENZYME"/>
    <property type="match status" value="1"/>
</dbReference>
<dbReference type="SUPFAM" id="SSF51735">
    <property type="entry name" value="NAD(P)-binding Rossmann-fold domains"/>
    <property type="match status" value="2"/>
</dbReference>
<accession>A0A1B6KHC3</accession>
<dbReference type="SUPFAM" id="SSF47336">
    <property type="entry name" value="ACP-like"/>
    <property type="match status" value="1"/>
</dbReference>
<keyword evidence="3" id="KW-0560">Oxidoreductase</keyword>
<dbReference type="Pfam" id="PF00106">
    <property type="entry name" value="adh_short"/>
    <property type="match status" value="1"/>
</dbReference>
<dbReference type="PANTHER" id="PTHR44845">
    <property type="entry name" value="CARRIER DOMAIN-CONTAINING PROTEIN"/>
    <property type="match status" value="1"/>
</dbReference>
<evidence type="ECO:0000256" key="1">
    <source>
        <dbReference type="ARBA" id="ARBA00022450"/>
    </source>
</evidence>
<dbReference type="InterPro" id="IPR006162">
    <property type="entry name" value="Ppantetheine_attach_site"/>
</dbReference>
<evidence type="ECO:0000256" key="2">
    <source>
        <dbReference type="ARBA" id="ARBA00022553"/>
    </source>
</evidence>
<dbReference type="CDD" id="cd05233">
    <property type="entry name" value="SDR_c"/>
    <property type="match status" value="1"/>
</dbReference>
<dbReference type="GO" id="GO:0006629">
    <property type="term" value="P:lipid metabolic process"/>
    <property type="evidence" value="ECO:0007669"/>
    <property type="project" value="UniProtKB-ARBA"/>
</dbReference>
<sequence length="853" mass="93743">CTQLDILAVRTNLMELPGILSACIQAFGPEGEDKTLVAFITPQENVTLSNRDLRLQLKKRLPFYMIPSRFIILDRIPVVEATGKLDQKALAAIFSTLQAQAGLLEVSKVVDGQDQPVTPTELRIAEIWSELLNLYVLDTDESYFDVGGHSLLAAALTSRLNELFGINISIASIFKHPTISAQASLITSSSYSMASDKIDLQTELKKLLIYYNGIDLSVRSFWQTVYLNPNKFSKGTVLLTGATGYVGCFLLQQLLLHTETTVYCLVRESPEKSPLERIAQAREKFGLRKFVPTERVIPLKGDVSLTYLGLSKDVYNSLCLDVDVVIHAAAQVNLILPFPALYNTNVLGTHNVLLFSAKSKIKPIHYISTNTVFPSGLHDVKENEDMSQFCDQLETGYGQTKWLAEQQVLAAIEKGLPVAVYRCGNVGGSRLVGGWNPADFNLYMLSGVLKTGFAPDVKWQVELTPVDFVSQIITHLVCNLHESVGKIFHLVNNNTLSCKKLWGLFKDLGYSVKTVPYNEWKILVSKEGKKDTQLFQLSQLLDNLVKDENYFSSESTYSQENLIDVLKKMGVSYPEVTSELFTQYTENLSSVGVLPQPRNSRNIMKPFGQLKGKVVVVTGASSGIGEGIARTLALAGARVVLAARRLDRLQAIADTLSKSGAEAVPVQLDVCNAEQVSTCIQEIESRVGPIDVLVNNAGVMFYQFMKKCDLAKWQHMVNVNITGTLNCLSAVLGGMIGRGSGHIVNITSDGARKPFPGLAVYCGTKYFVHCLSGALRSELATSGVKVIDIQPGDVTSEIHNHVSDPEAELQFDWSTKVPILKPSDVGEAVLYALSQPPYCAVNEILLQPQQLPL</sequence>
<dbReference type="Gene3D" id="3.30.300.30">
    <property type="match status" value="1"/>
</dbReference>
<dbReference type="InterPro" id="IPR036291">
    <property type="entry name" value="NAD(P)-bd_dom_sf"/>
</dbReference>
<dbReference type="Gene3D" id="1.10.1200.10">
    <property type="entry name" value="ACP-like"/>
    <property type="match status" value="1"/>
</dbReference>